<accession>A0A0A8YTK4</accession>
<protein>
    <submittedName>
        <fullName evidence="1">Uncharacterized protein</fullName>
    </submittedName>
</protein>
<proteinExistence type="predicted"/>
<reference evidence="1" key="1">
    <citation type="submission" date="2014-09" db="EMBL/GenBank/DDBJ databases">
        <authorList>
            <person name="Magalhaes I.L.F."/>
            <person name="Oliveira U."/>
            <person name="Santos F.R."/>
            <person name="Vidigal T.H.D.A."/>
            <person name="Brescovit A.D."/>
            <person name="Santos A.J."/>
        </authorList>
    </citation>
    <scope>NUCLEOTIDE SEQUENCE</scope>
    <source>
        <tissue evidence="1">Shoot tissue taken approximately 20 cm above the soil surface</tissue>
    </source>
</reference>
<dbReference type="AlphaFoldDB" id="A0A0A8YTK4"/>
<organism evidence="1">
    <name type="scientific">Arundo donax</name>
    <name type="common">Giant reed</name>
    <name type="synonym">Donax arundinaceus</name>
    <dbReference type="NCBI Taxonomy" id="35708"/>
    <lineage>
        <taxon>Eukaryota</taxon>
        <taxon>Viridiplantae</taxon>
        <taxon>Streptophyta</taxon>
        <taxon>Embryophyta</taxon>
        <taxon>Tracheophyta</taxon>
        <taxon>Spermatophyta</taxon>
        <taxon>Magnoliopsida</taxon>
        <taxon>Liliopsida</taxon>
        <taxon>Poales</taxon>
        <taxon>Poaceae</taxon>
        <taxon>PACMAD clade</taxon>
        <taxon>Arundinoideae</taxon>
        <taxon>Arundineae</taxon>
        <taxon>Arundo</taxon>
    </lineage>
</organism>
<evidence type="ECO:0000313" key="1">
    <source>
        <dbReference type="EMBL" id="JAD29896.1"/>
    </source>
</evidence>
<reference evidence="1" key="2">
    <citation type="journal article" date="2015" name="Data Brief">
        <title>Shoot transcriptome of the giant reed, Arundo donax.</title>
        <authorList>
            <person name="Barrero R.A."/>
            <person name="Guerrero F.D."/>
            <person name="Moolhuijzen P."/>
            <person name="Goolsby J.A."/>
            <person name="Tidwell J."/>
            <person name="Bellgard S.E."/>
            <person name="Bellgard M.I."/>
        </authorList>
    </citation>
    <scope>NUCLEOTIDE SEQUENCE</scope>
    <source>
        <tissue evidence="1">Shoot tissue taken approximately 20 cm above the soil surface</tissue>
    </source>
</reference>
<sequence length="37" mass="4252">MVVMTTLRTKESKTPDIRVNEVKMTKGDRFTGAIRKL</sequence>
<name>A0A0A8YTK4_ARUDO</name>
<dbReference type="EMBL" id="GBRH01267999">
    <property type="protein sequence ID" value="JAD29896.1"/>
    <property type="molecule type" value="Transcribed_RNA"/>
</dbReference>